<comment type="caution">
    <text evidence="2">The sequence shown here is derived from an EMBL/GenBank/DDBJ whole genome shotgun (WGS) entry which is preliminary data.</text>
</comment>
<evidence type="ECO:0000256" key="1">
    <source>
        <dbReference type="SAM" id="Coils"/>
    </source>
</evidence>
<name>A0AA88DD00_FICCA</name>
<dbReference type="Proteomes" id="UP001187192">
    <property type="component" value="Unassembled WGS sequence"/>
</dbReference>
<feature type="coiled-coil region" evidence="1">
    <location>
        <begin position="149"/>
        <end position="218"/>
    </location>
</feature>
<dbReference type="AlphaFoldDB" id="A0AA88DD00"/>
<evidence type="ECO:0000313" key="2">
    <source>
        <dbReference type="EMBL" id="GMN51656.1"/>
    </source>
</evidence>
<sequence>MFSRNFGAISRGASVGADLTCPGGELSFWGGSAQFWLPFNGLWLATIAVFSTCVSHSFVIECRGVSTPVTWILVSNDWASPSTVLMLFNEQWSSSKFMCRTGLPPFESRSGFWDHGQGWLTRQRGSRAAAGIKGVVVVIVTHAQNKTLLGQVRDDNEKMAAENKTLEAQATEAKLEAAIAREKARVSEAANGCLRAQVRQLKKDLVAARAEHERHITEVLPAALEKARADVVKEFKETAEYLAEYSKGMKDLKDQLLKRNRSAVDLDWSFMDAPEGSRDSS</sequence>
<proteinExistence type="predicted"/>
<evidence type="ECO:0000313" key="3">
    <source>
        <dbReference type="Proteomes" id="UP001187192"/>
    </source>
</evidence>
<accession>A0AA88DD00</accession>
<keyword evidence="3" id="KW-1185">Reference proteome</keyword>
<gene>
    <name evidence="2" type="ORF">TIFTF001_020817</name>
</gene>
<dbReference type="EMBL" id="BTGU01000038">
    <property type="protein sequence ID" value="GMN51656.1"/>
    <property type="molecule type" value="Genomic_DNA"/>
</dbReference>
<keyword evidence="1" id="KW-0175">Coiled coil</keyword>
<protein>
    <submittedName>
        <fullName evidence="2">Uncharacterized protein</fullName>
    </submittedName>
</protein>
<organism evidence="2 3">
    <name type="scientific">Ficus carica</name>
    <name type="common">Common fig</name>
    <dbReference type="NCBI Taxonomy" id="3494"/>
    <lineage>
        <taxon>Eukaryota</taxon>
        <taxon>Viridiplantae</taxon>
        <taxon>Streptophyta</taxon>
        <taxon>Embryophyta</taxon>
        <taxon>Tracheophyta</taxon>
        <taxon>Spermatophyta</taxon>
        <taxon>Magnoliopsida</taxon>
        <taxon>eudicotyledons</taxon>
        <taxon>Gunneridae</taxon>
        <taxon>Pentapetalae</taxon>
        <taxon>rosids</taxon>
        <taxon>fabids</taxon>
        <taxon>Rosales</taxon>
        <taxon>Moraceae</taxon>
        <taxon>Ficeae</taxon>
        <taxon>Ficus</taxon>
    </lineage>
</organism>
<reference evidence="2" key="1">
    <citation type="submission" date="2023-07" db="EMBL/GenBank/DDBJ databases">
        <title>draft genome sequence of fig (Ficus carica).</title>
        <authorList>
            <person name="Takahashi T."/>
            <person name="Nishimura K."/>
        </authorList>
    </citation>
    <scope>NUCLEOTIDE SEQUENCE</scope>
</reference>